<name>A0A0V1HRQ6_9BILA</name>
<protein>
    <recommendedName>
        <fullName evidence="4">Secreted protein</fullName>
    </recommendedName>
</protein>
<keyword evidence="1" id="KW-0732">Signal</keyword>
<dbReference type="Proteomes" id="UP000055024">
    <property type="component" value="Unassembled WGS sequence"/>
</dbReference>
<dbReference type="AlphaFoldDB" id="A0A0V1HRQ6"/>
<evidence type="ECO:0000313" key="3">
    <source>
        <dbReference type="Proteomes" id="UP000055024"/>
    </source>
</evidence>
<evidence type="ECO:0008006" key="4">
    <source>
        <dbReference type="Google" id="ProtNLM"/>
    </source>
</evidence>
<dbReference type="EMBL" id="JYDP01000032">
    <property type="protein sequence ID" value="KRZ13419.1"/>
    <property type="molecule type" value="Genomic_DNA"/>
</dbReference>
<organism evidence="2 3">
    <name type="scientific">Trichinella zimbabwensis</name>
    <dbReference type="NCBI Taxonomy" id="268475"/>
    <lineage>
        <taxon>Eukaryota</taxon>
        <taxon>Metazoa</taxon>
        <taxon>Ecdysozoa</taxon>
        <taxon>Nematoda</taxon>
        <taxon>Enoplea</taxon>
        <taxon>Dorylaimia</taxon>
        <taxon>Trichinellida</taxon>
        <taxon>Trichinellidae</taxon>
        <taxon>Trichinella</taxon>
    </lineage>
</organism>
<evidence type="ECO:0000256" key="1">
    <source>
        <dbReference type="SAM" id="SignalP"/>
    </source>
</evidence>
<comment type="caution">
    <text evidence="2">The sequence shown here is derived from an EMBL/GenBank/DDBJ whole genome shotgun (WGS) entry which is preliminary data.</text>
</comment>
<feature type="signal peptide" evidence="1">
    <location>
        <begin position="1"/>
        <end position="19"/>
    </location>
</feature>
<reference evidence="2 3" key="1">
    <citation type="submission" date="2015-01" db="EMBL/GenBank/DDBJ databases">
        <title>Evolution of Trichinella species and genotypes.</title>
        <authorList>
            <person name="Korhonen P.K."/>
            <person name="Edoardo P."/>
            <person name="Giuseppe L.R."/>
            <person name="Gasser R.B."/>
        </authorList>
    </citation>
    <scope>NUCLEOTIDE SEQUENCE [LARGE SCALE GENOMIC DNA]</scope>
    <source>
        <strain evidence="2">ISS1029</strain>
    </source>
</reference>
<proteinExistence type="predicted"/>
<keyword evidence="3" id="KW-1185">Reference proteome</keyword>
<accession>A0A0V1HRQ6</accession>
<feature type="chain" id="PRO_5006879394" description="Secreted protein" evidence="1">
    <location>
        <begin position="20"/>
        <end position="142"/>
    </location>
</feature>
<evidence type="ECO:0000313" key="2">
    <source>
        <dbReference type="EMBL" id="KRZ13419.1"/>
    </source>
</evidence>
<sequence>MAFSNVTFFFLFLWSTTEHRQKHHSAGQSGEAFLLLRAKRQFPISTKIENQVCTFHQYSAINLFLLHLVQSSPRSDHQGFLESIARRVQIRLYIFKAGPAFICKLCKQSSFPSSNNAQPSMSSRSKCSASLEKPSFSINWRT</sequence>
<gene>
    <name evidence="2" type="ORF">T11_537</name>
</gene>